<comment type="similarity">
    <text evidence="2">Belongs to the FMP52 family.</text>
</comment>
<keyword evidence="3" id="KW-0472">Membrane</keyword>
<keyword evidence="3" id="KW-0496">Mitochondrion</keyword>
<proteinExistence type="inferred from homology"/>
<protein>
    <recommendedName>
        <fullName evidence="6">NAD(P)-binding domain-containing protein</fullName>
    </recommendedName>
</protein>
<evidence type="ECO:0000256" key="3">
    <source>
        <dbReference type="ARBA" id="ARBA00022787"/>
    </source>
</evidence>
<sequence length="229" mass="24762">MSCMIFGTTGLCGREILKYAEKLTSFANITSVTRRPFDSNSVKVDLVVEKDSGRYKNIIAERRPNVVFSSLATTRGAAGSAQAFVDIDFGINFEIAKAAKEAGAHTFVLVSSTGADANSMFLYLKTKGRLEDAVLDLKFPRTIILRPGPLLGERDKSKGFLNDLSATVFRSFHGNFIGRNVIHPIYGSEVGRVAVHLAQTPLVSTSEPVVKIVSALDLLSLADSVAYLS</sequence>
<evidence type="ECO:0000313" key="5">
    <source>
        <dbReference type="Proteomes" id="UP001338582"/>
    </source>
</evidence>
<dbReference type="Proteomes" id="UP001338582">
    <property type="component" value="Chromosome 4"/>
</dbReference>
<keyword evidence="5" id="KW-1185">Reference proteome</keyword>
<keyword evidence="3" id="KW-1000">Mitochondrion outer membrane</keyword>
<name>A0AAX4HCV9_9ASCO</name>
<dbReference type="GeneID" id="88174870"/>
<dbReference type="KEGG" id="asau:88174870"/>
<dbReference type="Gene3D" id="3.40.50.720">
    <property type="entry name" value="NAD(P)-binding Rossmann-like Domain"/>
    <property type="match status" value="1"/>
</dbReference>
<dbReference type="PANTHER" id="PTHR14097">
    <property type="entry name" value="OXIDOREDUCTASE HTATIP2"/>
    <property type="match status" value="1"/>
</dbReference>
<comment type="subcellular location">
    <subcellularLocation>
        <location evidence="1">Mitochondrion outer membrane</location>
        <topology evidence="1">Peripheral membrane protein</topology>
    </subcellularLocation>
</comment>
<dbReference type="PANTHER" id="PTHR14097:SF7">
    <property type="entry name" value="OXIDOREDUCTASE HTATIP2"/>
    <property type="match status" value="1"/>
</dbReference>
<dbReference type="AlphaFoldDB" id="A0AAX4HCV9"/>
<evidence type="ECO:0008006" key="6">
    <source>
        <dbReference type="Google" id="ProtNLM"/>
    </source>
</evidence>
<evidence type="ECO:0000256" key="2">
    <source>
        <dbReference type="ARBA" id="ARBA00006617"/>
    </source>
</evidence>
<organism evidence="4 5">
    <name type="scientific">Australozyma saopauloensis</name>
    <dbReference type="NCBI Taxonomy" id="291208"/>
    <lineage>
        <taxon>Eukaryota</taxon>
        <taxon>Fungi</taxon>
        <taxon>Dikarya</taxon>
        <taxon>Ascomycota</taxon>
        <taxon>Saccharomycotina</taxon>
        <taxon>Pichiomycetes</taxon>
        <taxon>Metschnikowiaceae</taxon>
        <taxon>Australozyma</taxon>
    </lineage>
</organism>
<evidence type="ECO:0000256" key="1">
    <source>
        <dbReference type="ARBA" id="ARBA00004450"/>
    </source>
</evidence>
<dbReference type="RefSeq" id="XP_062878834.1">
    <property type="nucleotide sequence ID" value="XM_063022764.1"/>
</dbReference>
<accession>A0AAX4HCV9</accession>
<dbReference type="Pfam" id="PF08732">
    <property type="entry name" value="HIM1"/>
    <property type="match status" value="1"/>
</dbReference>
<dbReference type="InterPro" id="IPR036291">
    <property type="entry name" value="NAD(P)-bd_dom_sf"/>
</dbReference>
<evidence type="ECO:0000313" key="4">
    <source>
        <dbReference type="EMBL" id="WPK26453.1"/>
    </source>
</evidence>
<dbReference type="GO" id="GO:0005741">
    <property type="term" value="C:mitochondrial outer membrane"/>
    <property type="evidence" value="ECO:0007669"/>
    <property type="project" value="UniProtKB-SubCell"/>
</dbReference>
<dbReference type="SUPFAM" id="SSF51735">
    <property type="entry name" value="NAD(P)-binding Rossmann-fold domains"/>
    <property type="match status" value="1"/>
</dbReference>
<dbReference type="GO" id="GO:0051170">
    <property type="term" value="P:import into nucleus"/>
    <property type="evidence" value="ECO:0007669"/>
    <property type="project" value="TreeGrafter"/>
</dbReference>
<dbReference type="InterPro" id="IPR014843">
    <property type="entry name" value="Him1/Fmp52"/>
</dbReference>
<gene>
    <name evidence="4" type="ORF">PUMCH_003807</name>
</gene>
<dbReference type="EMBL" id="CP138897">
    <property type="protein sequence ID" value="WPK26453.1"/>
    <property type="molecule type" value="Genomic_DNA"/>
</dbReference>
<reference evidence="4 5" key="1">
    <citation type="submission" date="2023-10" db="EMBL/GenBank/DDBJ databases">
        <title>Draft Genome Sequence of Candida saopaulonensis from a very Premature Infant with Sepsis.</title>
        <authorList>
            <person name="Ning Y."/>
            <person name="Dai R."/>
            <person name="Xiao M."/>
            <person name="Xu Y."/>
            <person name="Yan Q."/>
            <person name="Zhang L."/>
        </authorList>
    </citation>
    <scope>NUCLEOTIDE SEQUENCE [LARGE SCALE GENOMIC DNA]</scope>
    <source>
        <strain evidence="4 5">19XY460</strain>
    </source>
</reference>